<dbReference type="EMBL" id="LAZR01048090">
    <property type="protein sequence ID" value="KKK92722.1"/>
    <property type="molecule type" value="Genomic_DNA"/>
</dbReference>
<sequence length="134" mass="14576">MSKGKLLFSVVAGWIVIHLGLVILGVVLGVAVTLPFDNHGSNDLRCQEDEVAIHGGLSDWYDPDLPLECVSFEEFPEVQTYDEGYDAGFNDGFIRGLGSITEPKTDRTSSITPVASSWSLSPIEESDVLLLDAY</sequence>
<gene>
    <name evidence="1" type="ORF">LCGC14_2700120</name>
</gene>
<protein>
    <submittedName>
        <fullName evidence="1">Uncharacterized protein</fullName>
    </submittedName>
</protein>
<comment type="caution">
    <text evidence="1">The sequence shown here is derived from an EMBL/GenBank/DDBJ whole genome shotgun (WGS) entry which is preliminary data.</text>
</comment>
<evidence type="ECO:0000313" key="1">
    <source>
        <dbReference type="EMBL" id="KKK92722.1"/>
    </source>
</evidence>
<accession>A0A0F8ZFX1</accession>
<dbReference type="AlphaFoldDB" id="A0A0F8ZFX1"/>
<name>A0A0F8ZFX1_9ZZZZ</name>
<organism evidence="1">
    <name type="scientific">marine sediment metagenome</name>
    <dbReference type="NCBI Taxonomy" id="412755"/>
    <lineage>
        <taxon>unclassified sequences</taxon>
        <taxon>metagenomes</taxon>
        <taxon>ecological metagenomes</taxon>
    </lineage>
</organism>
<proteinExistence type="predicted"/>
<feature type="non-terminal residue" evidence="1">
    <location>
        <position position="134"/>
    </location>
</feature>
<reference evidence="1" key="1">
    <citation type="journal article" date="2015" name="Nature">
        <title>Complex archaea that bridge the gap between prokaryotes and eukaryotes.</title>
        <authorList>
            <person name="Spang A."/>
            <person name="Saw J.H."/>
            <person name="Jorgensen S.L."/>
            <person name="Zaremba-Niedzwiedzka K."/>
            <person name="Martijn J."/>
            <person name="Lind A.E."/>
            <person name="van Eijk R."/>
            <person name="Schleper C."/>
            <person name="Guy L."/>
            <person name="Ettema T.J."/>
        </authorList>
    </citation>
    <scope>NUCLEOTIDE SEQUENCE</scope>
</reference>